<name>A0A4Y2MHB6_ARAVE</name>
<dbReference type="Proteomes" id="UP000499080">
    <property type="component" value="Unassembled WGS sequence"/>
</dbReference>
<reference evidence="2 3" key="1">
    <citation type="journal article" date="2019" name="Sci. Rep.">
        <title>Orb-weaving spider Araneus ventricosus genome elucidates the spidroin gene catalogue.</title>
        <authorList>
            <person name="Kono N."/>
            <person name="Nakamura H."/>
            <person name="Ohtoshi R."/>
            <person name="Moran D.A.P."/>
            <person name="Shinohara A."/>
            <person name="Yoshida Y."/>
            <person name="Fujiwara M."/>
            <person name="Mori M."/>
            <person name="Tomita M."/>
            <person name="Arakawa K."/>
        </authorList>
    </citation>
    <scope>NUCLEOTIDE SEQUENCE [LARGE SCALE GENOMIC DNA]</scope>
</reference>
<dbReference type="EMBL" id="BGPR01007285">
    <property type="protein sequence ID" value="GBN25770.1"/>
    <property type="molecule type" value="Genomic_DNA"/>
</dbReference>
<evidence type="ECO:0000256" key="1">
    <source>
        <dbReference type="SAM" id="MobiDB-lite"/>
    </source>
</evidence>
<accession>A0A4Y2MHB6</accession>
<protein>
    <submittedName>
        <fullName evidence="2">Uncharacterized protein</fullName>
    </submittedName>
</protein>
<dbReference type="AlphaFoldDB" id="A0A4Y2MHB6"/>
<organism evidence="2 3">
    <name type="scientific">Araneus ventricosus</name>
    <name type="common">Orbweaver spider</name>
    <name type="synonym">Epeira ventricosa</name>
    <dbReference type="NCBI Taxonomy" id="182803"/>
    <lineage>
        <taxon>Eukaryota</taxon>
        <taxon>Metazoa</taxon>
        <taxon>Ecdysozoa</taxon>
        <taxon>Arthropoda</taxon>
        <taxon>Chelicerata</taxon>
        <taxon>Arachnida</taxon>
        <taxon>Araneae</taxon>
        <taxon>Araneomorphae</taxon>
        <taxon>Entelegynae</taxon>
        <taxon>Araneoidea</taxon>
        <taxon>Araneidae</taxon>
        <taxon>Araneus</taxon>
    </lineage>
</organism>
<proteinExistence type="predicted"/>
<comment type="caution">
    <text evidence="2">The sequence shown here is derived from an EMBL/GenBank/DDBJ whole genome shotgun (WGS) entry which is preliminary data.</text>
</comment>
<feature type="region of interest" description="Disordered" evidence="1">
    <location>
        <begin position="1"/>
        <end position="26"/>
    </location>
</feature>
<gene>
    <name evidence="2" type="ORF">AVEN_183241_1</name>
</gene>
<evidence type="ECO:0000313" key="3">
    <source>
        <dbReference type="Proteomes" id="UP000499080"/>
    </source>
</evidence>
<sequence>AKGSATPLAERSPNQEAVPMEIETVN</sequence>
<feature type="non-terminal residue" evidence="2">
    <location>
        <position position="1"/>
    </location>
</feature>
<keyword evidence="3" id="KW-1185">Reference proteome</keyword>
<evidence type="ECO:0000313" key="2">
    <source>
        <dbReference type="EMBL" id="GBN25770.1"/>
    </source>
</evidence>